<dbReference type="InterPro" id="IPR015943">
    <property type="entry name" value="WD40/YVTN_repeat-like_dom_sf"/>
</dbReference>
<feature type="compositionally biased region" description="Polar residues" evidence="2">
    <location>
        <begin position="324"/>
        <end position="343"/>
    </location>
</feature>
<evidence type="ECO:0000256" key="1">
    <source>
        <dbReference type="PROSITE-ProRule" id="PRU00221"/>
    </source>
</evidence>
<feature type="domain" description="BEACH-type PH" evidence="4">
    <location>
        <begin position="1504"/>
        <end position="1636"/>
    </location>
</feature>
<dbReference type="CDD" id="cd01201">
    <property type="entry name" value="PH_BEACH"/>
    <property type="match status" value="1"/>
</dbReference>
<dbReference type="PANTHER" id="PTHR13743">
    <property type="entry name" value="BEIGE/BEACH-RELATED"/>
    <property type="match status" value="1"/>
</dbReference>
<evidence type="ECO:0000313" key="5">
    <source>
        <dbReference type="EMBL" id="CAK7921775.1"/>
    </source>
</evidence>
<dbReference type="SUPFAM" id="SSF50729">
    <property type="entry name" value="PH domain-like"/>
    <property type="match status" value="1"/>
</dbReference>
<reference evidence="5 6" key="1">
    <citation type="submission" date="2024-01" db="EMBL/GenBank/DDBJ databases">
        <authorList>
            <consortium name="Genoscope - CEA"/>
            <person name="William W."/>
        </authorList>
    </citation>
    <scope>NUCLEOTIDE SEQUENCE [LARGE SCALE GENOMIC DNA]</scope>
    <source>
        <strain evidence="5 6">29B2s-10</strain>
    </source>
</reference>
<dbReference type="Proteomes" id="UP001497600">
    <property type="component" value="Chromosome H"/>
</dbReference>
<evidence type="ECO:0000259" key="4">
    <source>
        <dbReference type="PROSITE" id="PS51783"/>
    </source>
</evidence>
<proteinExistence type="predicted"/>
<feature type="region of interest" description="Disordered" evidence="2">
    <location>
        <begin position="1142"/>
        <end position="1162"/>
    </location>
</feature>
<dbReference type="SUPFAM" id="SSF81837">
    <property type="entry name" value="BEACH domain"/>
    <property type="match status" value="1"/>
</dbReference>
<dbReference type="InterPro" id="IPR036322">
    <property type="entry name" value="WD40_repeat_dom_sf"/>
</dbReference>
<dbReference type="Pfam" id="PF00400">
    <property type="entry name" value="WD40"/>
    <property type="match status" value="1"/>
</dbReference>
<dbReference type="SMART" id="SM00320">
    <property type="entry name" value="WD40"/>
    <property type="match status" value="3"/>
</dbReference>
<dbReference type="InterPro" id="IPR023362">
    <property type="entry name" value="PH-BEACH_dom"/>
</dbReference>
<dbReference type="InterPro" id="IPR001680">
    <property type="entry name" value="WD40_rpt"/>
</dbReference>
<dbReference type="InterPro" id="IPR036372">
    <property type="entry name" value="BEACH_dom_sf"/>
</dbReference>
<dbReference type="Pfam" id="PF02138">
    <property type="entry name" value="Beach"/>
    <property type="match status" value="1"/>
</dbReference>
<dbReference type="SUPFAM" id="SSF50978">
    <property type="entry name" value="WD40 repeat-like"/>
    <property type="match status" value="1"/>
</dbReference>
<evidence type="ECO:0000313" key="6">
    <source>
        <dbReference type="Proteomes" id="UP001497600"/>
    </source>
</evidence>
<dbReference type="Gene3D" id="2.30.29.30">
    <property type="entry name" value="Pleckstrin-homology domain (PH domain)/Phosphotyrosine-binding domain (PTB)"/>
    <property type="match status" value="1"/>
</dbReference>
<feature type="region of interest" description="Disordered" evidence="2">
    <location>
        <begin position="1474"/>
        <end position="1493"/>
    </location>
</feature>
<evidence type="ECO:0000259" key="3">
    <source>
        <dbReference type="PROSITE" id="PS50197"/>
    </source>
</evidence>
<dbReference type="PROSITE" id="PS50082">
    <property type="entry name" value="WD_REPEATS_2"/>
    <property type="match status" value="1"/>
</dbReference>
<dbReference type="Gene3D" id="2.60.120.200">
    <property type="match status" value="1"/>
</dbReference>
<dbReference type="InterPro" id="IPR000409">
    <property type="entry name" value="BEACH_dom"/>
</dbReference>
<keyword evidence="6" id="KW-1185">Reference proteome</keyword>
<dbReference type="PROSITE" id="PS50197">
    <property type="entry name" value="BEACH"/>
    <property type="match status" value="1"/>
</dbReference>
<feature type="domain" description="BEACH" evidence="3">
    <location>
        <begin position="1690"/>
        <end position="1985"/>
    </location>
</feature>
<feature type="compositionally biased region" description="Polar residues" evidence="2">
    <location>
        <begin position="1142"/>
        <end position="1153"/>
    </location>
</feature>
<dbReference type="CDD" id="cd06071">
    <property type="entry name" value="Beach"/>
    <property type="match status" value="1"/>
</dbReference>
<dbReference type="PROSITE" id="PS50294">
    <property type="entry name" value="WD_REPEATS_REGION"/>
    <property type="match status" value="1"/>
</dbReference>
<sequence length="2328" mass="262032">MELPSTSDSINSLARESADDPDVDTIEFLCTVALSNHTLNRDLLLNWQVELSDISQDHITLSSVANELVLVQHKTFLGDENGPTRECFRDLFNRLNNLDDEVYHDLKSIILEVLIHVAQKSVWNRVELHKLQLHEVAIEFLLEEKLQQQTPQLSRLVVCLLELGCSILLLRRIIVPLYNKETSPRLKLALSELLNQIFTRYPSQASFLLIQIGRSFSGQPGGPSLPVSSPVALPVFREFQGKTFTAQFWFRIEKPYGEEDEEDEEEEENKVPLFSLAASSGHESSLFVEISNHQITIVLRGDKSGARMQFSFNQLLRHRRKRTQSGQTSFQHPTRQGNSNVEGSSSEFAHISLTYDTYKNLNLFVDGEYSESMPCPEIYRVMHTWNKVYIGGDNQTVSDIDSTTRTELIIRQLTVLNQRLSPAWISLIYNLGMEYLWDYKDFTEDNIFNLLNQLSFKAITNLALKVRELRGNHQPNSTPTSTILRKPHHQNNTSVMIDRSRIAQYLLTDRIQQEDVVFDTCGNALVQHIIVDISNTIHGAFFSIGGTGLLLRLIELHSTKHYSSTYGDSVLYKILTLLFTLLNSNWRLAREFEDINGYGVLLVLLTQYKERVNPDLELSLGTDPNAPKVSVLQLLLRNAGYSIDSPHDSLVINPTLYKTLVLNFELYSQSPSEFATLLGHFRGLLTLSKYQQVNALELVRLKVVNRFIQFLKTETYVAPDEKLLEAFQTIMEGETSVETIRSVSLFIIFSLYSKQERNVELGVMGTKVLTSILCDNGSSVKVLKKFSRSITIHWILLLLSYRETGGNIHSAEITKCGIRLLVKLLRVLGPHIIRRFFQVNHGSDILTHFLKDLWHDDKIISLIYLAAFGETRCDKPITKILSSSSLQLLMPEFLMVLCNLALISTYSLNLERSRSQVSSPIRGTPISANNSASSTTKTLNVVNFLNLYIEIIQSGIEDPRLVEHYRKKEWLDRTFELAGHLKILNQKQPVSSILPSNVYGSIYDKLINTLASIFISEILNTQRFFKIFSSLSDFTKKLALHTIFPKIFQHVNQFTNVSQFIFNEKEFMDATVELLNFYIVEFIHQGYSVDFDDLDVFITCALSVLEIGADRQSSGSKRLKSRLGDVIIGWVAAANIPETQMTPPSSPIVSTLPSTPPSKGLMNPGSPNELIPSSHVPVLQPVSALLYRSVLILQPEVLSDQNLSDLISVLLGNFLKMDVTQQKSASDLLFNFLRTSYLVRQDSFATVVKFLSASDNHESSSLFLHFFSDTIITRNDEETSRFLQRHPTIPKILTRNFQMIMGKVNEKSHVSIMNMISAMADGGGTTSNVFISTFERDCESLKVHIINGEIVKFNRGAQDQHEATSHCVSTYNALKFEISRLTKTEDYLDNAQFVLDYIEGSDRIRKRMVIEDQLAESEKLSYNIAVPVRLQDSNTNDLFSVDEIEYEASERISSMSIKDFPLDDVDIDGTESFELVDSEGNPESESATSSSVEDKNRKVVRSLYMGDRIVNLWNISQINGLAPIESLLILGQSHLYIIENYFHRQDNGGGVVDINDAPLELRDPYLQLVNSQTGSISGSPTSHHRKAWSLENLGSISKRQFLLRDVALEMFFSDGASILITCLSSKERDAIYSTLGAYAKGQGLDSDLASALQSARSVVDGVISTGNSNGFAAKVASAFSSANVAVATGTSSFFASALEIATTKWKMGQMSNFYYLMIINTLAGRTFNDLTQYPVFPWVIADYTSDTLDLSDPKSFRDLSKPMGAQTPDRAAQFRERYEALDSFDQPDNPAFHYGTHYSSAMIVTSFLIRLKPYVQSYLLLQGGKFDHADRLFNSIERAWKSASQDNTTDVRELTPEFFYLPEFLVNNNNFEFGKSQHTGEVMNDVSLPPWAHGDPKVFVEMNRQALESPYVSQNLHSWIDLVFGYKQSGPEAVNALNVFHHLSYNGAINLDNIKDEMEKRAVIGTINNFGQTPVRMFSRPHVVREILNLPNLYLTIPDSPETPVFSLVFESKMRVPIKKIEISSKTRKIIGRPGFVVSEDDLLIRKASWGNGSLIINTTVFLNIHSAAVVSMLQVGNRTFLTGSEDGVINVWRCYSRHKAGHSTSRAVGTSATVSLENYGILRGHFSSVSDLRFSSSFKVALSRDIDGVVMLWDLARFKFIRRITQGNVQHIAISNDTGTIAVICDDNHLELYTINGELIYRVHTGLGDITSLCFGSVSGAAVTDYKRTALNSHVYWSCEIIGIGYGHGKKDDVENDVARIDIYEFSCGLGWTLKLLRSLDLSNSGVHDPTTIEIRKQVDTDSDEKLSRGSLYLLVGDSTGRIYSWK</sequence>
<dbReference type="InterPro" id="IPR013320">
    <property type="entry name" value="ConA-like_dom_sf"/>
</dbReference>
<feature type="repeat" description="WD" evidence="1">
    <location>
        <begin position="2123"/>
        <end position="2164"/>
    </location>
</feature>
<dbReference type="Gene3D" id="1.10.1540.10">
    <property type="entry name" value="BEACH domain"/>
    <property type="match status" value="1"/>
</dbReference>
<dbReference type="PROSITE" id="PS51783">
    <property type="entry name" value="PH_BEACH"/>
    <property type="match status" value="1"/>
</dbReference>
<evidence type="ECO:0000256" key="2">
    <source>
        <dbReference type="SAM" id="MobiDB-lite"/>
    </source>
</evidence>
<organism evidence="5 6">
    <name type="scientific">[Candida] anglica</name>
    <dbReference type="NCBI Taxonomy" id="148631"/>
    <lineage>
        <taxon>Eukaryota</taxon>
        <taxon>Fungi</taxon>
        <taxon>Dikarya</taxon>
        <taxon>Ascomycota</taxon>
        <taxon>Saccharomycotina</taxon>
        <taxon>Pichiomycetes</taxon>
        <taxon>Debaryomycetaceae</taxon>
        <taxon>Kurtzmaniella</taxon>
    </lineage>
</organism>
<gene>
    <name evidence="5" type="primary">BPH1</name>
    <name evidence="5" type="ORF">CAAN4_H18184</name>
</gene>
<dbReference type="SUPFAM" id="SSF49899">
    <property type="entry name" value="Concanavalin A-like lectins/glucanases"/>
    <property type="match status" value="1"/>
</dbReference>
<dbReference type="Gene3D" id="2.130.10.10">
    <property type="entry name" value="YVTN repeat-like/Quinoprotein amine dehydrogenase"/>
    <property type="match status" value="1"/>
</dbReference>
<dbReference type="Pfam" id="PF14844">
    <property type="entry name" value="PH_BEACH"/>
    <property type="match status" value="1"/>
</dbReference>
<protein>
    <submittedName>
        <fullName evidence="5">Beige protein homolog 1</fullName>
    </submittedName>
</protein>
<feature type="region of interest" description="Disordered" evidence="2">
    <location>
        <begin position="322"/>
        <end position="343"/>
    </location>
</feature>
<dbReference type="InterPro" id="IPR011993">
    <property type="entry name" value="PH-like_dom_sf"/>
</dbReference>
<accession>A0ABP0EQD4</accession>
<dbReference type="SMART" id="SM01026">
    <property type="entry name" value="Beach"/>
    <property type="match status" value="1"/>
</dbReference>
<dbReference type="InterPro" id="IPR050865">
    <property type="entry name" value="BEACH_Domain"/>
</dbReference>
<name>A0ABP0EQD4_9ASCO</name>
<dbReference type="PANTHER" id="PTHR13743:SF123">
    <property type="entry name" value="PROTEIN FAN"/>
    <property type="match status" value="1"/>
</dbReference>
<dbReference type="EMBL" id="OZ004260">
    <property type="protein sequence ID" value="CAK7921775.1"/>
    <property type="molecule type" value="Genomic_DNA"/>
</dbReference>
<keyword evidence="1" id="KW-0853">WD repeat</keyword>